<gene>
    <name evidence="11" type="primary">MAL</name>
</gene>
<evidence type="ECO:0000256" key="8">
    <source>
        <dbReference type="PROSITE-ProRule" id="PRU00581"/>
    </source>
</evidence>
<reference evidence="11" key="3">
    <citation type="submission" date="2025-09" db="UniProtKB">
        <authorList>
            <consortium name="Ensembl"/>
        </authorList>
    </citation>
    <scope>IDENTIFICATION</scope>
</reference>
<dbReference type="HOGENOM" id="CLU_112950_0_0_1"/>
<feature type="transmembrane region" description="Helical" evidence="9">
    <location>
        <begin position="99"/>
        <end position="123"/>
    </location>
</feature>
<feature type="transmembrane region" description="Helical" evidence="9">
    <location>
        <begin position="42"/>
        <end position="62"/>
    </location>
</feature>
<proteinExistence type="inferred from homology"/>
<evidence type="ECO:0000256" key="7">
    <source>
        <dbReference type="ARBA" id="ARBA00039981"/>
    </source>
</evidence>
<feature type="transmembrane region" description="Helical" evidence="9">
    <location>
        <begin position="143"/>
        <end position="163"/>
    </location>
</feature>
<evidence type="ECO:0000259" key="10">
    <source>
        <dbReference type="PROSITE" id="PS51225"/>
    </source>
</evidence>
<evidence type="ECO:0000256" key="4">
    <source>
        <dbReference type="ARBA" id="ARBA00023136"/>
    </source>
</evidence>
<keyword evidence="12" id="KW-1185">Reference proteome</keyword>
<feature type="transmembrane region" description="Helical" evidence="9">
    <location>
        <begin position="68"/>
        <end position="87"/>
    </location>
</feature>
<comment type="subcellular location">
    <subcellularLocation>
        <location evidence="1">Membrane</location>
        <topology evidence="1">Multi-pass membrane protein</topology>
    </subcellularLocation>
</comment>
<dbReference type="PRINTS" id="PR01884">
    <property type="entry name" value="MALPROTEIN"/>
</dbReference>
<keyword evidence="4 8" id="KW-0472">Membrane</keyword>
<protein>
    <recommendedName>
        <fullName evidence="7">Myelin and lymphocyte protein</fullName>
    </recommendedName>
</protein>
<dbReference type="OMA" id="YIINAHG"/>
<organism evidence="11 12">
    <name type="scientific">Anas platyrhynchos platyrhynchos</name>
    <name type="common">Northern mallard</name>
    <dbReference type="NCBI Taxonomy" id="8840"/>
    <lineage>
        <taxon>Eukaryota</taxon>
        <taxon>Metazoa</taxon>
        <taxon>Chordata</taxon>
        <taxon>Craniata</taxon>
        <taxon>Vertebrata</taxon>
        <taxon>Euteleostomi</taxon>
        <taxon>Archelosauria</taxon>
        <taxon>Archosauria</taxon>
        <taxon>Dinosauria</taxon>
        <taxon>Saurischia</taxon>
        <taxon>Theropoda</taxon>
        <taxon>Coelurosauria</taxon>
        <taxon>Aves</taxon>
        <taxon>Neognathae</taxon>
        <taxon>Galloanserae</taxon>
        <taxon>Anseriformes</taxon>
        <taxon>Anatidae</taxon>
        <taxon>Anatinae</taxon>
        <taxon>Anas</taxon>
    </lineage>
</organism>
<evidence type="ECO:0000256" key="3">
    <source>
        <dbReference type="ARBA" id="ARBA00022989"/>
    </source>
</evidence>
<dbReference type="InterPro" id="IPR008253">
    <property type="entry name" value="Marvel"/>
</dbReference>
<evidence type="ECO:0000313" key="11">
    <source>
        <dbReference type="Ensembl" id="ENSAPLP00000002323.2"/>
    </source>
</evidence>
<dbReference type="InterPro" id="IPR013295">
    <property type="entry name" value="MAL"/>
</dbReference>
<dbReference type="AlphaFoldDB" id="U3I502"/>
<evidence type="ECO:0000256" key="5">
    <source>
        <dbReference type="ARBA" id="ARBA00023288"/>
    </source>
</evidence>
<dbReference type="GO" id="GO:0045121">
    <property type="term" value="C:membrane raft"/>
    <property type="evidence" value="ECO:0007669"/>
    <property type="project" value="Ensembl"/>
</dbReference>
<evidence type="ECO:0000256" key="9">
    <source>
        <dbReference type="SAM" id="Phobius"/>
    </source>
</evidence>
<feature type="transmembrane region" description="Helical" evidence="9">
    <location>
        <begin position="12"/>
        <end position="30"/>
    </location>
</feature>
<evidence type="ECO:0000256" key="1">
    <source>
        <dbReference type="ARBA" id="ARBA00004141"/>
    </source>
</evidence>
<dbReference type="InterPro" id="IPR050578">
    <property type="entry name" value="MARVEL-CKLF_proteins"/>
</dbReference>
<dbReference type="GO" id="GO:0005783">
    <property type="term" value="C:endoplasmic reticulum"/>
    <property type="evidence" value="ECO:0007669"/>
    <property type="project" value="Ensembl"/>
</dbReference>
<keyword evidence="3 9" id="KW-1133">Transmembrane helix</keyword>
<dbReference type="PROSITE" id="PS51225">
    <property type="entry name" value="MARVEL"/>
    <property type="match status" value="1"/>
</dbReference>
<sequence>MLPDLSRGCEELTGFAIAMCSVWLLTPFWVRQSSYTHPFSHLCLQIFGGLVWILIAASKVLYPIVLGWVMFVSVFCFVMTATLLFLYMCGAHGGSSSWVTLDAICQVTAALFYLSAAVLEAYYTILRSADLTLSWLWTIYQENIAAVVFAFVATLLYVIHQIYSLRRWKSS</sequence>
<dbReference type="STRING" id="8840.ENSAPLP00000002323"/>
<dbReference type="GO" id="GO:0042552">
    <property type="term" value="P:myelination"/>
    <property type="evidence" value="ECO:0007669"/>
    <property type="project" value="TreeGrafter"/>
</dbReference>
<dbReference type="Ensembl" id="ENSAPLT00000002911.2">
    <property type="protein sequence ID" value="ENSAPLP00000002323.2"/>
    <property type="gene ID" value="ENSAPLG00000002880.2"/>
</dbReference>
<evidence type="ECO:0000256" key="6">
    <source>
        <dbReference type="ARBA" id="ARBA00034721"/>
    </source>
</evidence>
<dbReference type="PANTHER" id="PTHR22776">
    <property type="entry name" value="MARVEL-CONTAINING POTENTIAL LIPID RAFT-ASSOCIATED PROTEIN"/>
    <property type="match status" value="1"/>
</dbReference>
<accession>U3I502</accession>
<dbReference type="PANTHER" id="PTHR22776:SF12">
    <property type="entry name" value="MYELIN AND LYMPHOCYTE PROTEIN"/>
    <property type="match status" value="1"/>
</dbReference>
<reference evidence="11" key="2">
    <citation type="submission" date="2025-08" db="UniProtKB">
        <authorList>
            <consortium name="Ensembl"/>
        </authorList>
    </citation>
    <scope>IDENTIFICATION</scope>
</reference>
<reference evidence="11 12" key="1">
    <citation type="submission" date="2017-10" db="EMBL/GenBank/DDBJ databases">
        <title>A new Pekin duck reference genome.</title>
        <authorList>
            <person name="Hou Z.-C."/>
            <person name="Zhou Z.-K."/>
            <person name="Zhu F."/>
            <person name="Hou S.-S."/>
        </authorList>
    </citation>
    <scope>NUCLEOTIDE SEQUENCE [LARGE SCALE GENOMIC DNA]</scope>
</reference>
<dbReference type="Proteomes" id="UP000016666">
    <property type="component" value="Chromosome 3"/>
</dbReference>
<keyword evidence="2 8" id="KW-0812">Transmembrane</keyword>
<evidence type="ECO:0000313" key="12">
    <source>
        <dbReference type="Proteomes" id="UP000016666"/>
    </source>
</evidence>
<evidence type="ECO:0000256" key="2">
    <source>
        <dbReference type="ARBA" id="ARBA00022692"/>
    </source>
</evidence>
<name>U3I502_ANAPP</name>
<feature type="domain" description="MARVEL" evidence="10">
    <location>
        <begin position="32"/>
        <end position="169"/>
    </location>
</feature>
<keyword evidence="5" id="KW-0449">Lipoprotein</keyword>
<comment type="similarity">
    <text evidence="6">Belongs to the MAL family.</text>
</comment>
<dbReference type="Pfam" id="PF01284">
    <property type="entry name" value="MARVEL"/>
    <property type="match status" value="1"/>
</dbReference>
<dbReference type="GeneTree" id="ENSGT00940000154987"/>
<dbReference type="GO" id="GO:0098737">
    <property type="term" value="P:protein insertion into plasma membrane"/>
    <property type="evidence" value="ECO:0007669"/>
    <property type="project" value="Ensembl"/>
</dbReference>
<dbReference type="GO" id="GO:0019911">
    <property type="term" value="F:structural constituent of myelin sheath"/>
    <property type="evidence" value="ECO:0007669"/>
    <property type="project" value="Ensembl"/>
</dbReference>